<sequence length="82" mass="9329">VDIEEKLSEKEESLKRCKVLNANGNKCGTYYINDSSTGNAINHLLNDYEITKRAKKIKSNQTTLPTIVKTQKHKEKILHSVN</sequence>
<gene>
    <name evidence="1" type="ORF">FWILDA_LOCUS13057</name>
</gene>
<organism evidence="1 2">
    <name type="scientific">Funneliformis geosporum</name>
    <dbReference type="NCBI Taxonomy" id="1117311"/>
    <lineage>
        <taxon>Eukaryota</taxon>
        <taxon>Fungi</taxon>
        <taxon>Fungi incertae sedis</taxon>
        <taxon>Mucoromycota</taxon>
        <taxon>Glomeromycotina</taxon>
        <taxon>Glomeromycetes</taxon>
        <taxon>Glomerales</taxon>
        <taxon>Glomeraceae</taxon>
        <taxon>Funneliformis</taxon>
    </lineage>
</organism>
<proteinExistence type="predicted"/>
<dbReference type="EMBL" id="CAMKVN010004609">
    <property type="protein sequence ID" value="CAI2187390.1"/>
    <property type="molecule type" value="Genomic_DNA"/>
</dbReference>
<accession>A0A9W4X572</accession>
<evidence type="ECO:0000313" key="1">
    <source>
        <dbReference type="EMBL" id="CAI2187390.1"/>
    </source>
</evidence>
<dbReference type="OrthoDB" id="2425659at2759"/>
<protein>
    <submittedName>
        <fullName evidence="1">18621_t:CDS:1</fullName>
    </submittedName>
</protein>
<dbReference type="Proteomes" id="UP001153678">
    <property type="component" value="Unassembled WGS sequence"/>
</dbReference>
<name>A0A9W4X572_9GLOM</name>
<keyword evidence="2" id="KW-1185">Reference proteome</keyword>
<feature type="non-terminal residue" evidence="1">
    <location>
        <position position="82"/>
    </location>
</feature>
<dbReference type="AlphaFoldDB" id="A0A9W4X572"/>
<comment type="caution">
    <text evidence="1">The sequence shown here is derived from an EMBL/GenBank/DDBJ whole genome shotgun (WGS) entry which is preliminary data.</text>
</comment>
<reference evidence="1" key="1">
    <citation type="submission" date="2022-08" db="EMBL/GenBank/DDBJ databases">
        <authorList>
            <person name="Kallberg Y."/>
            <person name="Tangrot J."/>
            <person name="Rosling A."/>
        </authorList>
    </citation>
    <scope>NUCLEOTIDE SEQUENCE</scope>
    <source>
        <strain evidence="1">Wild A</strain>
    </source>
</reference>
<evidence type="ECO:0000313" key="2">
    <source>
        <dbReference type="Proteomes" id="UP001153678"/>
    </source>
</evidence>